<reference evidence="1" key="2">
    <citation type="submission" date="2021-04" db="EMBL/GenBank/DDBJ databases">
        <authorList>
            <person name="Gilroy R."/>
        </authorList>
    </citation>
    <scope>NUCLEOTIDE SEQUENCE</scope>
    <source>
        <strain evidence="1">USAMLcec2-132</strain>
    </source>
</reference>
<dbReference type="Proteomes" id="UP000823891">
    <property type="component" value="Unassembled WGS sequence"/>
</dbReference>
<proteinExistence type="predicted"/>
<dbReference type="AlphaFoldDB" id="A0A9D2NF35"/>
<comment type="caution">
    <text evidence="1">The sequence shown here is derived from an EMBL/GenBank/DDBJ whole genome shotgun (WGS) entry which is preliminary data.</text>
</comment>
<organism evidence="1 2">
    <name type="scientific">Candidatus Eisenbergiella merdavium</name>
    <dbReference type="NCBI Taxonomy" id="2838551"/>
    <lineage>
        <taxon>Bacteria</taxon>
        <taxon>Bacillati</taxon>
        <taxon>Bacillota</taxon>
        <taxon>Clostridia</taxon>
        <taxon>Lachnospirales</taxon>
        <taxon>Lachnospiraceae</taxon>
        <taxon>Eisenbergiella</taxon>
    </lineage>
</organism>
<reference evidence="1" key="1">
    <citation type="journal article" date="2021" name="PeerJ">
        <title>Extensive microbial diversity within the chicken gut microbiome revealed by metagenomics and culture.</title>
        <authorList>
            <person name="Gilroy R."/>
            <person name="Ravi A."/>
            <person name="Getino M."/>
            <person name="Pursley I."/>
            <person name="Horton D.L."/>
            <person name="Alikhan N.F."/>
            <person name="Baker D."/>
            <person name="Gharbi K."/>
            <person name="Hall N."/>
            <person name="Watson M."/>
            <person name="Adriaenssens E.M."/>
            <person name="Foster-Nyarko E."/>
            <person name="Jarju S."/>
            <person name="Secka A."/>
            <person name="Antonio M."/>
            <person name="Oren A."/>
            <person name="Chaudhuri R.R."/>
            <person name="La Ragione R."/>
            <person name="Hildebrand F."/>
            <person name="Pallen M.J."/>
        </authorList>
    </citation>
    <scope>NUCLEOTIDE SEQUENCE</scope>
    <source>
        <strain evidence="1">USAMLcec2-132</strain>
    </source>
</reference>
<sequence>MGKKNPYVTTLGFNRKDPNHVRVAELLNEMGRGKTQYIVNAVIAYQDGPTEKKGLGVTDADVRKIVLEMIQKNKTEKNMTHSSSEGFSMDERSKEDILEALSCFRKER</sequence>
<evidence type="ECO:0000313" key="2">
    <source>
        <dbReference type="Proteomes" id="UP000823891"/>
    </source>
</evidence>
<accession>A0A9D2NF35</accession>
<dbReference type="EMBL" id="DWWS01000021">
    <property type="protein sequence ID" value="HJC23244.1"/>
    <property type="molecule type" value="Genomic_DNA"/>
</dbReference>
<name>A0A9D2NF35_9FIRM</name>
<gene>
    <name evidence="1" type="ORF">H9761_06015</name>
</gene>
<evidence type="ECO:0000313" key="1">
    <source>
        <dbReference type="EMBL" id="HJC23244.1"/>
    </source>
</evidence>
<protein>
    <submittedName>
        <fullName evidence="1">Uncharacterized protein</fullName>
    </submittedName>
</protein>